<accession>A0A2D0KGL5</accession>
<dbReference type="InterPro" id="IPR036397">
    <property type="entry name" value="RNaseH_sf"/>
</dbReference>
<dbReference type="PANTHER" id="PTHR46564:SF1">
    <property type="entry name" value="TRANSPOSASE"/>
    <property type="match status" value="1"/>
</dbReference>
<dbReference type="OrthoDB" id="5296404at2"/>
<dbReference type="Gene3D" id="3.30.420.10">
    <property type="entry name" value="Ribonuclease H-like superfamily/Ribonuclease H"/>
    <property type="match status" value="1"/>
</dbReference>
<dbReference type="InterPro" id="IPR047655">
    <property type="entry name" value="Transpos_IS630-like"/>
</dbReference>
<dbReference type="Proteomes" id="UP000222168">
    <property type="component" value="Unassembled WGS sequence"/>
</dbReference>
<name>A0A2D0KGL5_9GAMM</name>
<evidence type="ECO:0000259" key="1">
    <source>
        <dbReference type="Pfam" id="PF13358"/>
    </source>
</evidence>
<dbReference type="NCBIfam" id="NF033545">
    <property type="entry name" value="transpos_IS630"/>
    <property type="match status" value="1"/>
</dbReference>
<protein>
    <submittedName>
        <fullName evidence="2">Transposase</fullName>
    </submittedName>
</protein>
<evidence type="ECO:0000313" key="3">
    <source>
        <dbReference type="Proteomes" id="UP000222168"/>
    </source>
</evidence>
<dbReference type="AlphaFoldDB" id="A0A2D0KGL5"/>
<gene>
    <name evidence="2" type="ORF">Xish_01569</name>
</gene>
<dbReference type="GO" id="GO:0003676">
    <property type="term" value="F:nucleic acid binding"/>
    <property type="evidence" value="ECO:0007669"/>
    <property type="project" value="InterPro"/>
</dbReference>
<organism evidence="2 3">
    <name type="scientific">Xenorhabdus ishibashii</name>
    <dbReference type="NCBI Taxonomy" id="1034471"/>
    <lineage>
        <taxon>Bacteria</taxon>
        <taxon>Pseudomonadati</taxon>
        <taxon>Pseudomonadota</taxon>
        <taxon>Gammaproteobacteria</taxon>
        <taxon>Enterobacterales</taxon>
        <taxon>Morganellaceae</taxon>
        <taxon>Xenorhabdus</taxon>
    </lineage>
</organism>
<reference evidence="2 3" key="1">
    <citation type="journal article" date="2017" name="Nat. Microbiol.">
        <title>Natural product diversity associated with the nematode symbionts Photorhabdus and Xenorhabdus.</title>
        <authorList>
            <person name="Tobias N.J."/>
            <person name="Wolff H."/>
            <person name="Djahanschiri B."/>
            <person name="Grundmann F."/>
            <person name="Kronenwerth M."/>
            <person name="Shi Y.M."/>
            <person name="Simonyi S."/>
            <person name="Grun P."/>
            <person name="Shapiro-Ilan D."/>
            <person name="Pidot S.J."/>
            <person name="Stinear T.P."/>
            <person name="Ebersberger I."/>
            <person name="Bode H.B."/>
        </authorList>
    </citation>
    <scope>NUCLEOTIDE SEQUENCE [LARGE SCALE GENOMIC DNA]</scope>
    <source>
        <strain evidence="2 3">DSM 22670</strain>
    </source>
</reference>
<dbReference type="RefSeq" id="WP_099117361.1">
    <property type="nucleotide sequence ID" value="NZ_NJAK01000001.1"/>
</dbReference>
<feature type="domain" description="Tc1-like transposase DDE" evidence="1">
    <location>
        <begin position="15"/>
        <end position="150"/>
    </location>
</feature>
<comment type="caution">
    <text evidence="2">The sequence shown here is derived from an EMBL/GenBank/DDBJ whole genome shotgun (WGS) entry which is preliminary data.</text>
</comment>
<proteinExistence type="predicted"/>
<evidence type="ECO:0000313" key="2">
    <source>
        <dbReference type="EMBL" id="PHM62367.1"/>
    </source>
</evidence>
<keyword evidence="3" id="KW-1185">Reference proteome</keyword>
<dbReference type="Pfam" id="PF13358">
    <property type="entry name" value="DDE_3"/>
    <property type="match status" value="1"/>
</dbReference>
<dbReference type="PANTHER" id="PTHR46564">
    <property type="entry name" value="TRANSPOSASE"/>
    <property type="match status" value="1"/>
</dbReference>
<dbReference type="InterPro" id="IPR038717">
    <property type="entry name" value="Tc1-like_DDE_dom"/>
</dbReference>
<sequence>MLSKIKTGAQLGHYRLVYFDEAGFAASPPVQYGWSPRDKPHETEPQAHGRWSVLGALNYTDNTLFYQTASGSITRADVIDFLEQVAKQGDKRLTFLVLDNARIHHGIAEKIRHRWLQEHNLLLLYLPAYSPELNLIEIVWKQAKYHWRRFITWTQDTMEYELHTLLEGYGDQFAINFS</sequence>
<dbReference type="EMBL" id="NJAK01000001">
    <property type="protein sequence ID" value="PHM62367.1"/>
    <property type="molecule type" value="Genomic_DNA"/>
</dbReference>